<reference evidence="2" key="1">
    <citation type="submission" date="2021-03" db="EMBL/GenBank/DDBJ databases">
        <title>Plesiomonas shigelloides zfcc0051, isolated from zebrafish feces.</title>
        <authorList>
            <person name="Vanderhoek Z."/>
            <person name="Gaulke C."/>
        </authorList>
    </citation>
    <scope>NUCLEOTIDE SEQUENCE</scope>
    <source>
        <strain evidence="2">Zfcc0051</strain>
    </source>
</reference>
<evidence type="ECO:0000313" key="2">
    <source>
        <dbReference type="EMBL" id="MBO1109053.1"/>
    </source>
</evidence>
<sequence>MSQPLIFTEQRLLPRVIDVLLTIFAWVAFLHLIHEGLVIALMEPRHMEVRPFFNTLDTVTFYILIALMNGLFLIGWAKYNQFRFKVERRKRRPGCEHHEIAESLQISPSLVMEMSKGKHLTVYHHDSGHISYVVVEHYMADNLLPSSETTLLEFQLPFSELTVQIKEEHERG</sequence>
<gene>
    <name evidence="2" type="primary">pgaD</name>
    <name evidence="2" type="ORF">J2R62_12690</name>
</gene>
<feature type="transmembrane region" description="Helical" evidence="1">
    <location>
        <begin position="59"/>
        <end position="79"/>
    </location>
</feature>
<dbReference type="InterPro" id="IPR023829">
    <property type="entry name" value="PGA_PgaD"/>
</dbReference>
<dbReference type="Pfam" id="PF13994">
    <property type="entry name" value="PgaD"/>
    <property type="match status" value="1"/>
</dbReference>
<dbReference type="NCBIfam" id="TIGR03940">
    <property type="entry name" value="PGA_PgaD"/>
    <property type="match status" value="1"/>
</dbReference>
<evidence type="ECO:0000256" key="1">
    <source>
        <dbReference type="SAM" id="Phobius"/>
    </source>
</evidence>
<name>A0A8I1W7Z1_PLESH</name>
<organism evidence="2 3">
    <name type="scientific">Plesiomonas shigelloides</name>
    <name type="common">Aeromonas shigelloides</name>
    <dbReference type="NCBI Taxonomy" id="703"/>
    <lineage>
        <taxon>Bacteria</taxon>
        <taxon>Pseudomonadati</taxon>
        <taxon>Pseudomonadota</taxon>
        <taxon>Gammaproteobacteria</taxon>
        <taxon>Enterobacterales</taxon>
        <taxon>Enterobacteriaceae</taxon>
        <taxon>Plesiomonas</taxon>
    </lineage>
</organism>
<accession>A0A8I1W7Z1</accession>
<comment type="caution">
    <text evidence="2">The sequence shown here is derived from an EMBL/GenBank/DDBJ whole genome shotgun (WGS) entry which is preliminary data.</text>
</comment>
<dbReference type="EMBL" id="JAFNAA010000014">
    <property type="protein sequence ID" value="MBO1109053.1"/>
    <property type="molecule type" value="Genomic_DNA"/>
</dbReference>
<keyword evidence="1" id="KW-0472">Membrane</keyword>
<evidence type="ECO:0000313" key="3">
    <source>
        <dbReference type="Proteomes" id="UP000664658"/>
    </source>
</evidence>
<dbReference type="AlphaFoldDB" id="A0A8I1W7Z1"/>
<protein>
    <submittedName>
        <fullName evidence="2">Poly-beta-1,6-N-acetyl-D-glucosamine biosynthesis protein PgaD</fullName>
    </submittedName>
</protein>
<dbReference type="RefSeq" id="WP_207542341.1">
    <property type="nucleotide sequence ID" value="NZ_JAFNAA010000014.1"/>
</dbReference>
<dbReference type="Proteomes" id="UP000664658">
    <property type="component" value="Unassembled WGS sequence"/>
</dbReference>
<keyword evidence="1" id="KW-1133">Transmembrane helix</keyword>
<dbReference type="GO" id="GO:0043709">
    <property type="term" value="P:cell adhesion involved in single-species biofilm formation"/>
    <property type="evidence" value="ECO:0007669"/>
    <property type="project" value="InterPro"/>
</dbReference>
<keyword evidence="1" id="KW-0812">Transmembrane</keyword>
<proteinExistence type="predicted"/>
<feature type="transmembrane region" description="Helical" evidence="1">
    <location>
        <begin position="12"/>
        <end position="33"/>
    </location>
</feature>